<accession>A0A1C3J865</accession>
<feature type="domain" description="GGDEF" evidence="4">
    <location>
        <begin position="502"/>
        <end position="637"/>
    </location>
</feature>
<dbReference type="InterPro" id="IPR043128">
    <property type="entry name" value="Rev_trsase/Diguanyl_cyclase"/>
</dbReference>
<evidence type="ECO:0000313" key="6">
    <source>
        <dbReference type="Proteomes" id="UP000092819"/>
    </source>
</evidence>
<evidence type="ECO:0000256" key="3">
    <source>
        <dbReference type="SAM" id="Phobius"/>
    </source>
</evidence>
<keyword evidence="3" id="KW-0472">Membrane</keyword>
<organism evidence="5 6">
    <name type="scientific">Vibrio celticus</name>
    <dbReference type="NCBI Taxonomy" id="446372"/>
    <lineage>
        <taxon>Bacteria</taxon>
        <taxon>Pseudomonadati</taxon>
        <taxon>Pseudomonadota</taxon>
        <taxon>Gammaproteobacteria</taxon>
        <taxon>Vibrionales</taxon>
        <taxon>Vibrionaceae</taxon>
        <taxon>Vibrio</taxon>
    </lineage>
</organism>
<keyword evidence="3" id="KW-0812">Transmembrane</keyword>
<evidence type="ECO:0000313" key="5">
    <source>
        <dbReference type="EMBL" id="SBT11344.1"/>
    </source>
</evidence>
<dbReference type="NCBIfam" id="TIGR00254">
    <property type="entry name" value="GGDEF"/>
    <property type="match status" value="1"/>
</dbReference>
<keyword evidence="3" id="KW-1133">Transmembrane helix</keyword>
<dbReference type="SUPFAM" id="SSF55073">
    <property type="entry name" value="Nucleotide cyclase"/>
    <property type="match status" value="1"/>
</dbReference>
<dbReference type="PROSITE" id="PS50887">
    <property type="entry name" value="GGDEF"/>
    <property type="match status" value="1"/>
</dbReference>
<reference evidence="6" key="1">
    <citation type="submission" date="2016-06" db="EMBL/GenBank/DDBJ databases">
        <authorList>
            <person name="Rodrigo-Torres L."/>
            <person name="Arahal D.R."/>
        </authorList>
    </citation>
    <scope>NUCLEOTIDE SEQUENCE [LARGE SCALE GENOMIC DNA]</scope>
    <source>
        <strain evidence="6">CECT 7224</strain>
    </source>
</reference>
<dbReference type="AlphaFoldDB" id="A0A1C3J865"/>
<name>A0A1C3J865_9VIBR</name>
<comment type="catalytic activity">
    <reaction evidence="2">
        <text>2 GTP = 3',3'-c-di-GMP + 2 diphosphate</text>
        <dbReference type="Rhea" id="RHEA:24898"/>
        <dbReference type="ChEBI" id="CHEBI:33019"/>
        <dbReference type="ChEBI" id="CHEBI:37565"/>
        <dbReference type="ChEBI" id="CHEBI:58805"/>
        <dbReference type="EC" id="2.7.7.65"/>
    </reaction>
</comment>
<dbReference type="Gene3D" id="3.30.70.270">
    <property type="match status" value="1"/>
</dbReference>
<dbReference type="Pfam" id="PF00990">
    <property type="entry name" value="GGDEF"/>
    <property type="match status" value="1"/>
</dbReference>
<dbReference type="Gene3D" id="6.10.340.10">
    <property type="match status" value="1"/>
</dbReference>
<dbReference type="Proteomes" id="UP000092819">
    <property type="component" value="Unassembled WGS sequence"/>
</dbReference>
<dbReference type="InterPro" id="IPR029787">
    <property type="entry name" value="Nucleotide_cyclase"/>
</dbReference>
<feature type="transmembrane region" description="Helical" evidence="3">
    <location>
        <begin position="264"/>
        <end position="283"/>
    </location>
</feature>
<dbReference type="GO" id="GO:0052621">
    <property type="term" value="F:diguanylate cyclase activity"/>
    <property type="evidence" value="ECO:0007669"/>
    <property type="project" value="UniProtKB-EC"/>
</dbReference>
<evidence type="ECO:0000259" key="4">
    <source>
        <dbReference type="PROSITE" id="PS50887"/>
    </source>
</evidence>
<keyword evidence="6" id="KW-1185">Reference proteome</keyword>
<proteinExistence type="predicted"/>
<dbReference type="PANTHER" id="PTHR45138:SF9">
    <property type="entry name" value="DIGUANYLATE CYCLASE DGCM-RELATED"/>
    <property type="match status" value="1"/>
</dbReference>
<dbReference type="CDD" id="cd01949">
    <property type="entry name" value="GGDEF"/>
    <property type="match status" value="1"/>
</dbReference>
<dbReference type="PANTHER" id="PTHR45138">
    <property type="entry name" value="REGULATORY COMPONENTS OF SENSORY TRANSDUCTION SYSTEM"/>
    <property type="match status" value="1"/>
</dbReference>
<keyword evidence="5" id="KW-0808">Transferase</keyword>
<protein>
    <recommendedName>
        <fullName evidence="1">diguanylate cyclase</fullName>
        <ecNumber evidence="1">2.7.7.65</ecNumber>
    </recommendedName>
</protein>
<dbReference type="InterPro" id="IPR050469">
    <property type="entry name" value="Diguanylate_Cyclase"/>
</dbReference>
<evidence type="ECO:0000256" key="2">
    <source>
        <dbReference type="ARBA" id="ARBA00034247"/>
    </source>
</evidence>
<dbReference type="SMART" id="SM00267">
    <property type="entry name" value="GGDEF"/>
    <property type="match status" value="1"/>
</dbReference>
<evidence type="ECO:0000256" key="1">
    <source>
        <dbReference type="ARBA" id="ARBA00012528"/>
    </source>
</evidence>
<gene>
    <name evidence="5" type="primary">dosC</name>
    <name evidence="5" type="ORF">VCE7224_00060</name>
</gene>
<sequence>MKLSLKYTMGLVLLACSMLPVYLAGQLILNKQNQSSLEQKETKLDNSTTGIRQTVQEQINLTASLTQWYSQDRSLIKAGGNIFFSSVVWDKMDSFNALAESVSATYILDQNWKPIYDSKGSLYHFEQSQLLESLKRPQSVYGQGKLFHTEFTETEVADNATAGIAFVAPILPYRLIEGSTYTPQGYLVVLMGYDRLNTKVTPFLYQNESVEFNYVDSTDAQSSEQSANIISIDSKFFTDKLVLNVKHHISDSARLLEMQQAQVVFVRILVATLAIAIVFALFLSRWFSGQLNLLAESVKSYSHNQSPTHSVDEHRFTEFVTLSRLLETMWGRIQYQVRELTESNDKLERFNVQLEDLVEEKTSKLTYSLAREESQKHRILKIVQFASSRQAAEYRLIPQMVDQELKTLLVQHSIQFHFNRTGEADLILCDSQGTAIGYFCSSSFALLSEEDLLIFDMYQKQLAGWLELENITRINMPTGCLNRKAFNEDFEFSKRSINDNQNQISLIIIDINGLKTTNDVHGHEVGDELIQRCVDVISHELTPASNLYRLGGDEFTVLTLTSGKSNSLNVAEMAEQLYIAQEQQAIETKAGISIPVRFSIGAASSDSTDVEQLFSVADENMYQQKRRYYQTLSVFGK</sequence>
<dbReference type="EMBL" id="FLQZ01000001">
    <property type="protein sequence ID" value="SBT11344.1"/>
    <property type="molecule type" value="Genomic_DNA"/>
</dbReference>
<dbReference type="EC" id="2.7.7.65" evidence="1"/>
<keyword evidence="5" id="KW-0548">Nucleotidyltransferase</keyword>
<dbReference type="InterPro" id="IPR000160">
    <property type="entry name" value="GGDEF_dom"/>
</dbReference>